<keyword evidence="1" id="KW-0472">Membrane</keyword>
<comment type="caution">
    <text evidence="2">The sequence shown here is derived from an EMBL/GenBank/DDBJ whole genome shotgun (WGS) entry which is preliminary data.</text>
</comment>
<protein>
    <submittedName>
        <fullName evidence="2">Uncharacterized protein</fullName>
    </submittedName>
</protein>
<organism evidence="2 3">
    <name type="scientific">Candidatus Lloydbacteria bacterium RIFCSPHIGHO2_02_FULL_50_13</name>
    <dbReference type="NCBI Taxonomy" id="1798661"/>
    <lineage>
        <taxon>Bacteria</taxon>
        <taxon>Candidatus Lloydiibacteriota</taxon>
    </lineage>
</organism>
<dbReference type="EMBL" id="MHLL01000063">
    <property type="protein sequence ID" value="OGZ07291.1"/>
    <property type="molecule type" value="Genomic_DNA"/>
</dbReference>
<dbReference type="STRING" id="1798661.A3D65_02225"/>
<dbReference type="Proteomes" id="UP000177996">
    <property type="component" value="Unassembled WGS sequence"/>
</dbReference>
<keyword evidence="1" id="KW-1133">Transmembrane helix</keyword>
<proteinExistence type="predicted"/>
<feature type="transmembrane region" description="Helical" evidence="1">
    <location>
        <begin position="60"/>
        <end position="78"/>
    </location>
</feature>
<feature type="transmembrane region" description="Helical" evidence="1">
    <location>
        <begin position="32"/>
        <end position="54"/>
    </location>
</feature>
<feature type="transmembrane region" description="Helical" evidence="1">
    <location>
        <begin position="6"/>
        <end position="25"/>
    </location>
</feature>
<gene>
    <name evidence="2" type="ORF">A3D65_02225</name>
</gene>
<dbReference type="AlphaFoldDB" id="A0A1G2D324"/>
<reference evidence="2 3" key="1">
    <citation type="journal article" date="2016" name="Nat. Commun.">
        <title>Thousands of microbial genomes shed light on interconnected biogeochemical processes in an aquifer system.</title>
        <authorList>
            <person name="Anantharaman K."/>
            <person name="Brown C.T."/>
            <person name="Hug L.A."/>
            <person name="Sharon I."/>
            <person name="Castelle C.J."/>
            <person name="Probst A.J."/>
            <person name="Thomas B.C."/>
            <person name="Singh A."/>
            <person name="Wilkins M.J."/>
            <person name="Karaoz U."/>
            <person name="Brodie E.L."/>
            <person name="Williams K.H."/>
            <person name="Hubbard S.S."/>
            <person name="Banfield J.F."/>
        </authorList>
    </citation>
    <scope>NUCLEOTIDE SEQUENCE [LARGE SCALE GENOMIC DNA]</scope>
</reference>
<evidence type="ECO:0000313" key="2">
    <source>
        <dbReference type="EMBL" id="OGZ07291.1"/>
    </source>
</evidence>
<evidence type="ECO:0000313" key="3">
    <source>
        <dbReference type="Proteomes" id="UP000177996"/>
    </source>
</evidence>
<sequence length="103" mass="11359">MNLATIVGLTVILVFVSLGILALVVKSWRKYLLLVAAGLGELLLISSVVIVLLAYVSSPLAWFLAIILFAHYVKTGGIDNWSPTNIKKSLANFDPYFKNRPRQ</sequence>
<evidence type="ECO:0000256" key="1">
    <source>
        <dbReference type="SAM" id="Phobius"/>
    </source>
</evidence>
<accession>A0A1G2D324</accession>
<name>A0A1G2D324_9BACT</name>
<keyword evidence="1" id="KW-0812">Transmembrane</keyword>